<keyword evidence="1" id="KW-0732">Signal</keyword>
<dbReference type="RefSeq" id="WP_092647915.1">
    <property type="nucleotide sequence ID" value="NZ_FNPX01000031.1"/>
</dbReference>
<protein>
    <recommendedName>
        <fullName evidence="4">Esterase PHB depolymerase</fullName>
    </recommendedName>
</protein>
<gene>
    <name evidence="2" type="ORF">SAMN05444004_1312</name>
</gene>
<evidence type="ECO:0000313" key="3">
    <source>
        <dbReference type="Proteomes" id="UP000198914"/>
    </source>
</evidence>
<dbReference type="InterPro" id="IPR029058">
    <property type="entry name" value="AB_hydrolase_fold"/>
</dbReference>
<accession>A0A1H3UE44</accession>
<name>A0A1H3UE44_9RHOB</name>
<organism evidence="2 3">
    <name type="scientific">Jannaschia faecimaris</name>
    <dbReference type="NCBI Taxonomy" id="1244108"/>
    <lineage>
        <taxon>Bacteria</taxon>
        <taxon>Pseudomonadati</taxon>
        <taxon>Pseudomonadota</taxon>
        <taxon>Alphaproteobacteria</taxon>
        <taxon>Rhodobacterales</taxon>
        <taxon>Roseobacteraceae</taxon>
        <taxon>Jannaschia</taxon>
    </lineage>
</organism>
<dbReference type="STRING" id="1244108.SAMN05444004_1312"/>
<dbReference type="SUPFAM" id="SSF53474">
    <property type="entry name" value="alpha/beta-Hydrolases"/>
    <property type="match status" value="1"/>
</dbReference>
<reference evidence="3" key="1">
    <citation type="submission" date="2016-10" db="EMBL/GenBank/DDBJ databases">
        <authorList>
            <person name="Varghese N."/>
            <person name="Submissions S."/>
        </authorList>
    </citation>
    <scope>NUCLEOTIDE SEQUENCE [LARGE SCALE GENOMIC DNA]</scope>
    <source>
        <strain evidence="3">DSM 100420</strain>
    </source>
</reference>
<evidence type="ECO:0000256" key="1">
    <source>
        <dbReference type="SAM" id="SignalP"/>
    </source>
</evidence>
<dbReference type="PANTHER" id="PTHR42972:SF8">
    <property type="entry name" value="POLYHYDROXYBUTYRATE DEPOLYMERASE"/>
    <property type="match status" value="1"/>
</dbReference>
<keyword evidence="3" id="KW-1185">Reference proteome</keyword>
<evidence type="ECO:0008006" key="4">
    <source>
        <dbReference type="Google" id="ProtNLM"/>
    </source>
</evidence>
<evidence type="ECO:0000313" key="2">
    <source>
        <dbReference type="EMBL" id="SDZ60703.1"/>
    </source>
</evidence>
<dbReference type="Gene3D" id="3.40.50.1820">
    <property type="entry name" value="alpha/beta hydrolase"/>
    <property type="match status" value="2"/>
</dbReference>
<dbReference type="Proteomes" id="UP000198914">
    <property type="component" value="Unassembled WGS sequence"/>
</dbReference>
<dbReference type="EMBL" id="FNPX01000031">
    <property type="protein sequence ID" value="SDZ60703.1"/>
    <property type="molecule type" value="Genomic_DNA"/>
</dbReference>
<feature type="signal peptide" evidence="1">
    <location>
        <begin position="1"/>
        <end position="20"/>
    </location>
</feature>
<dbReference type="AlphaFoldDB" id="A0A1H3UE44"/>
<proteinExistence type="predicted"/>
<sequence>MVNSLRLALAFAFVSNFAVAEPLPSLNLEPEATTVSGLSSGAFMAVQLQVAFSSAISGAGIVAGGPYDCADQSLWRALFVCMDPFFVDADPERSFESMKALAAENRIDPLQDILPDRLYLFHGNADDTVARSTMDALRQTYELLGVTAANMVYVTDVEVGHGFATEQGPVACNAIRPDFLIDCDFDQAGEILNQLYGDLSPPVDARDKGFVIFDQAGYTESAPGMDDLAFVYVPADCAAGERCRLHIALHGCQQGRQAIGENFARLTGYNQWAEANRIVVLYPQALRIPAPLYNWFSGNPRGCWDWWGYSGPDYLSRTAPQMSAVARIAAALGAPLQQ</sequence>
<dbReference type="PANTHER" id="PTHR42972">
    <property type="entry name" value="TOL-PAL SYSTEM PROTEIN TOLB"/>
    <property type="match status" value="1"/>
</dbReference>
<dbReference type="OrthoDB" id="9767239at2"/>
<feature type="chain" id="PRO_5011507651" description="Esterase PHB depolymerase" evidence="1">
    <location>
        <begin position="21"/>
        <end position="338"/>
    </location>
</feature>